<gene>
    <name evidence="8" type="ORF">CBOVIS_LOCUS7205</name>
</gene>
<dbReference type="InterPro" id="IPR008632">
    <property type="entry name" value="Gp-FAR-1"/>
</dbReference>
<evidence type="ECO:0000256" key="5">
    <source>
        <dbReference type="ARBA" id="ARBA00023054"/>
    </source>
</evidence>
<feature type="signal peptide" evidence="7">
    <location>
        <begin position="1"/>
        <end position="16"/>
    </location>
</feature>
<comment type="subcellular location">
    <subcellularLocation>
        <location evidence="1">Secreted</location>
    </subcellularLocation>
</comment>
<dbReference type="PANTHER" id="PTHR31418:SF5">
    <property type="entry name" value="FATTY-ACID AND RETINOL-BINDING PROTEIN 1"/>
    <property type="match status" value="1"/>
</dbReference>
<evidence type="ECO:0000256" key="1">
    <source>
        <dbReference type="ARBA" id="ARBA00004613"/>
    </source>
</evidence>
<evidence type="ECO:0000256" key="4">
    <source>
        <dbReference type="ARBA" id="ARBA00022729"/>
    </source>
</evidence>
<comment type="caution">
    <text evidence="8">The sequence shown here is derived from an EMBL/GenBank/DDBJ whole genome shotgun (WGS) entry which is preliminary data.</text>
</comment>
<evidence type="ECO:0000313" key="8">
    <source>
        <dbReference type="EMBL" id="CAB3404949.1"/>
    </source>
</evidence>
<keyword evidence="3" id="KW-0964">Secreted</keyword>
<keyword evidence="9" id="KW-1185">Reference proteome</keyword>
<dbReference type="GO" id="GO:0008289">
    <property type="term" value="F:lipid binding"/>
    <property type="evidence" value="ECO:0007669"/>
    <property type="project" value="UniProtKB-KW"/>
</dbReference>
<dbReference type="GO" id="GO:0005576">
    <property type="term" value="C:extracellular region"/>
    <property type="evidence" value="ECO:0007669"/>
    <property type="project" value="UniProtKB-SubCell"/>
</dbReference>
<comment type="similarity">
    <text evidence="2">Belongs to the fatty-acid and retinol-binding protein (FARBP) family.</text>
</comment>
<organism evidence="8 9">
    <name type="scientific">Caenorhabditis bovis</name>
    <dbReference type="NCBI Taxonomy" id="2654633"/>
    <lineage>
        <taxon>Eukaryota</taxon>
        <taxon>Metazoa</taxon>
        <taxon>Ecdysozoa</taxon>
        <taxon>Nematoda</taxon>
        <taxon>Chromadorea</taxon>
        <taxon>Rhabditida</taxon>
        <taxon>Rhabditina</taxon>
        <taxon>Rhabditomorpha</taxon>
        <taxon>Rhabditoidea</taxon>
        <taxon>Rhabditidae</taxon>
        <taxon>Peloderinae</taxon>
        <taxon>Caenorhabditis</taxon>
    </lineage>
</organism>
<sequence length="225" mass="25520">MRFAIFVIALVHFATASQNAEPLAEKKNTGPLTVETLDNYIGMLGIFKDMIPAEFVKTAQSLNITQKHEIIRFVTDWFQEKIAKPETKDDLVELLKQHLPSVYQKINSWNETFYTKYEALKPETQAFLVEWKEKALRFMESSNSTTASSTSGLSLIRDLASSVQNIDSETKEDLRKQFPTIVILTEGFGFTTFTTIIMVLQQLTESLKASSIPKNLSECNIPLDK</sequence>
<reference evidence="8 9" key="1">
    <citation type="submission" date="2020-04" db="EMBL/GenBank/DDBJ databases">
        <authorList>
            <person name="Laetsch R D."/>
            <person name="Stevens L."/>
            <person name="Kumar S."/>
            <person name="Blaxter L. M."/>
        </authorList>
    </citation>
    <scope>NUCLEOTIDE SEQUENCE [LARGE SCALE GENOMIC DNA]</scope>
</reference>
<keyword evidence="4 7" id="KW-0732">Signal</keyword>
<accession>A0A8S1EM92</accession>
<dbReference type="PANTHER" id="PTHR31418">
    <property type="entry name" value="FATTY-ACID AND RETINOL-BINDING PROTEIN 1"/>
    <property type="match status" value="1"/>
</dbReference>
<evidence type="ECO:0008006" key="10">
    <source>
        <dbReference type="Google" id="ProtNLM"/>
    </source>
</evidence>
<evidence type="ECO:0000313" key="9">
    <source>
        <dbReference type="Proteomes" id="UP000494206"/>
    </source>
</evidence>
<evidence type="ECO:0000256" key="6">
    <source>
        <dbReference type="ARBA" id="ARBA00023121"/>
    </source>
</evidence>
<dbReference type="OrthoDB" id="5779597at2759"/>
<evidence type="ECO:0000256" key="2">
    <source>
        <dbReference type="ARBA" id="ARBA00006648"/>
    </source>
</evidence>
<evidence type="ECO:0000256" key="7">
    <source>
        <dbReference type="SAM" id="SignalP"/>
    </source>
</evidence>
<keyword evidence="5" id="KW-0175">Coiled coil</keyword>
<name>A0A8S1EM92_9PELO</name>
<dbReference type="Gene3D" id="1.20.120.1100">
    <property type="match status" value="1"/>
</dbReference>
<evidence type="ECO:0000256" key="3">
    <source>
        <dbReference type="ARBA" id="ARBA00022525"/>
    </source>
</evidence>
<dbReference type="AlphaFoldDB" id="A0A8S1EM92"/>
<dbReference type="Pfam" id="PF05823">
    <property type="entry name" value="Gp-FAR-1"/>
    <property type="match status" value="1"/>
</dbReference>
<proteinExistence type="inferred from homology"/>
<feature type="chain" id="PRO_5035829097" description="SXP/RAL-2 family protein Ani s 5-like cation-binding domain-containing protein" evidence="7">
    <location>
        <begin position="17"/>
        <end position="225"/>
    </location>
</feature>
<dbReference type="Proteomes" id="UP000494206">
    <property type="component" value="Unassembled WGS sequence"/>
</dbReference>
<dbReference type="EMBL" id="CADEPM010000004">
    <property type="protein sequence ID" value="CAB3404949.1"/>
    <property type="molecule type" value="Genomic_DNA"/>
</dbReference>
<keyword evidence="6" id="KW-0446">Lipid-binding</keyword>
<protein>
    <recommendedName>
        <fullName evidence="10">SXP/RAL-2 family protein Ani s 5-like cation-binding domain-containing protein</fullName>
    </recommendedName>
</protein>